<dbReference type="PANTHER" id="PTHR11319">
    <property type="entry name" value="G PROTEIN-COUPLED RECEPTOR-RELATED"/>
    <property type="match status" value="1"/>
</dbReference>
<keyword evidence="3" id="KW-0472">Membrane</keyword>
<keyword evidence="3" id="KW-0812">Transmembrane</keyword>
<feature type="transmembrane region" description="Helical" evidence="3">
    <location>
        <begin position="461"/>
        <end position="484"/>
    </location>
</feature>
<feature type="region of interest" description="Disordered" evidence="2">
    <location>
        <begin position="719"/>
        <end position="801"/>
    </location>
</feature>
<feature type="compositionally biased region" description="Acidic residues" evidence="2">
    <location>
        <begin position="125"/>
        <end position="138"/>
    </location>
</feature>
<feature type="transmembrane region" description="Helical" evidence="3">
    <location>
        <begin position="556"/>
        <end position="578"/>
    </location>
</feature>
<feature type="compositionally biased region" description="Basic and acidic residues" evidence="2">
    <location>
        <begin position="65"/>
        <end position="77"/>
    </location>
</feature>
<proteinExistence type="predicted"/>
<dbReference type="Proteomes" id="UP001189429">
    <property type="component" value="Unassembled WGS sequence"/>
</dbReference>
<evidence type="ECO:0000313" key="5">
    <source>
        <dbReference type="EMBL" id="CAK0826916.1"/>
    </source>
</evidence>
<feature type="region of interest" description="Disordered" evidence="2">
    <location>
        <begin position="198"/>
        <end position="229"/>
    </location>
</feature>
<keyword evidence="4" id="KW-0732">Signal</keyword>
<evidence type="ECO:0000256" key="3">
    <source>
        <dbReference type="SAM" id="Phobius"/>
    </source>
</evidence>
<feature type="region of interest" description="Disordered" evidence="2">
    <location>
        <begin position="44"/>
        <end position="77"/>
    </location>
</feature>
<keyword evidence="6" id="KW-1185">Reference proteome</keyword>
<evidence type="ECO:0000256" key="1">
    <source>
        <dbReference type="SAM" id="Coils"/>
    </source>
</evidence>
<feature type="signal peptide" evidence="4">
    <location>
        <begin position="1"/>
        <end position="24"/>
    </location>
</feature>
<feature type="transmembrane region" description="Helical" evidence="3">
    <location>
        <begin position="630"/>
        <end position="647"/>
    </location>
</feature>
<reference evidence="5" key="1">
    <citation type="submission" date="2023-10" db="EMBL/GenBank/DDBJ databases">
        <authorList>
            <person name="Chen Y."/>
            <person name="Shah S."/>
            <person name="Dougan E. K."/>
            <person name="Thang M."/>
            <person name="Chan C."/>
        </authorList>
    </citation>
    <scope>NUCLEOTIDE SEQUENCE [LARGE SCALE GENOMIC DNA]</scope>
</reference>
<feature type="transmembrane region" description="Helical" evidence="3">
    <location>
        <begin position="689"/>
        <end position="711"/>
    </location>
</feature>
<feature type="compositionally biased region" description="Basic and acidic residues" evidence="2">
    <location>
        <begin position="768"/>
        <end position="784"/>
    </location>
</feature>
<sequence length="801" mass="87263">MVLPGRLTLLAAALLLCRPARARAAQGGRRSALMRREVLAVDSRGQMSDGAAQVDDPQDGTIAGSEEKQAEPDRQVAYRDRFVETEREAEERADLQARAGALGGSMPRAGGEEGAGTKRWGPLENEPEGEDQVQSEEPVECRQLLDQLEQMETEKGEVRRGFTHQVKLCMSTLEDKYAEAERRKQDAIVREAIARNEELNSQRQASHAKQAKRLADKRSNQAIKDTRQARKDIKVAQGLKDKALVEKSCTMDLSKQVGMDIYVSDWHVNVPEGAMIQSLKTSTSAHRCPNSIACSHTLVQLNVDRSKTANNCVLSYSGDSGESQCQKGYDSTTPGCASCTKGFGRSNADPFICEQCGNQILQWLAWLGVPIMLYAASVRSAFDAACRGSSASFSNDALKILLAFSSASALVASTIDATPAFRRIPDGVRGALSISIHASGGDATVFASSLDCLVSGGEQQIGLLSVVGLALAQPAIAMLLAMTAQYIQRFRARYTPDSLLVCYIVATNQFVPLITAACARSLVCYHTQLHPLDPAAPTESWLSHESLVNCSGRARYSMITVPLAAGAIVAGPLLWIYLIHYSAHDHAMKFITGSYTEGRQYWEAFRLTKTTVLAVTATLAPTTYSPTSKLAMALFTMTVFLGAHMRLRPYKYQELNDAEGLSLLCTCCSMICASVLATDTWSSTKEMQAVLLFLSASFLLAAFVYLVRFYVRAKYHELFSEEEEEEEEEEDHAKDAEEKMSDDAEGGEAPADDPEGGNTPAVGLAEEGDGRHPNDDESRGDKPPEPPPQAEVPRSCLKRRS</sequence>
<comment type="caution">
    <text evidence="5">The sequence shown here is derived from an EMBL/GenBank/DDBJ whole genome shotgun (WGS) entry which is preliminary data.</text>
</comment>
<dbReference type="EMBL" id="CAUYUJ010009480">
    <property type="protein sequence ID" value="CAK0826916.1"/>
    <property type="molecule type" value="Genomic_DNA"/>
</dbReference>
<keyword evidence="1" id="KW-0175">Coiled coil</keyword>
<feature type="region of interest" description="Disordered" evidence="2">
    <location>
        <begin position="99"/>
        <end position="138"/>
    </location>
</feature>
<feature type="compositionally biased region" description="Acidic residues" evidence="2">
    <location>
        <begin position="720"/>
        <end position="730"/>
    </location>
</feature>
<protein>
    <submittedName>
        <fullName evidence="5">Uncharacterized protein</fullName>
    </submittedName>
</protein>
<name>A0ABN9S542_9DINO</name>
<evidence type="ECO:0000256" key="4">
    <source>
        <dbReference type="SAM" id="SignalP"/>
    </source>
</evidence>
<feature type="transmembrane region" description="Helical" evidence="3">
    <location>
        <begin position="659"/>
        <end position="677"/>
    </location>
</feature>
<keyword evidence="3" id="KW-1133">Transmembrane helix</keyword>
<dbReference type="PANTHER" id="PTHR11319:SF35">
    <property type="entry name" value="OUTER MEMBRANE PROTEIN PMPC-RELATED"/>
    <property type="match status" value="1"/>
</dbReference>
<feature type="compositionally biased region" description="Basic and acidic residues" evidence="2">
    <location>
        <begin position="213"/>
        <end position="229"/>
    </location>
</feature>
<feature type="chain" id="PRO_5045862882" evidence="4">
    <location>
        <begin position="25"/>
        <end position="801"/>
    </location>
</feature>
<feature type="coiled-coil region" evidence="1">
    <location>
        <begin position="141"/>
        <end position="190"/>
    </location>
</feature>
<gene>
    <name evidence="5" type="ORF">PCOR1329_LOCUS26581</name>
</gene>
<accession>A0ABN9S542</accession>
<feature type="compositionally biased region" description="Acidic residues" evidence="2">
    <location>
        <begin position="743"/>
        <end position="755"/>
    </location>
</feature>
<evidence type="ECO:0000313" key="6">
    <source>
        <dbReference type="Proteomes" id="UP001189429"/>
    </source>
</evidence>
<organism evidence="5 6">
    <name type="scientific">Prorocentrum cordatum</name>
    <dbReference type="NCBI Taxonomy" id="2364126"/>
    <lineage>
        <taxon>Eukaryota</taxon>
        <taxon>Sar</taxon>
        <taxon>Alveolata</taxon>
        <taxon>Dinophyceae</taxon>
        <taxon>Prorocentrales</taxon>
        <taxon>Prorocentraceae</taxon>
        <taxon>Prorocentrum</taxon>
    </lineage>
</organism>
<evidence type="ECO:0000256" key="2">
    <source>
        <dbReference type="SAM" id="MobiDB-lite"/>
    </source>
</evidence>
<feature type="compositionally biased region" description="Basic and acidic residues" evidence="2">
    <location>
        <begin position="731"/>
        <end position="742"/>
    </location>
</feature>